<dbReference type="InterPro" id="IPR013057">
    <property type="entry name" value="AA_transpt_TM"/>
</dbReference>
<keyword evidence="3 5" id="KW-1133">Transmembrane helix</keyword>
<name>A0A1G2R1D3_9BACT</name>
<protein>
    <recommendedName>
        <fullName evidence="6">Amino acid transporter transmembrane domain-containing protein</fullName>
    </recommendedName>
</protein>
<evidence type="ECO:0000259" key="6">
    <source>
        <dbReference type="Pfam" id="PF01490"/>
    </source>
</evidence>
<comment type="caution">
    <text evidence="7">The sequence shown here is derived from an EMBL/GenBank/DDBJ whole genome shotgun (WGS) entry which is preliminary data.</text>
</comment>
<dbReference type="Proteomes" id="UP000178092">
    <property type="component" value="Unassembled WGS sequence"/>
</dbReference>
<dbReference type="Pfam" id="PF01490">
    <property type="entry name" value="Aa_trans"/>
    <property type="match status" value="1"/>
</dbReference>
<feature type="transmembrane region" description="Helical" evidence="5">
    <location>
        <begin position="152"/>
        <end position="171"/>
    </location>
</feature>
<feature type="transmembrane region" description="Helical" evidence="5">
    <location>
        <begin position="265"/>
        <end position="289"/>
    </location>
</feature>
<dbReference type="PANTHER" id="PTHR22950">
    <property type="entry name" value="AMINO ACID TRANSPORTER"/>
    <property type="match status" value="1"/>
</dbReference>
<feature type="non-terminal residue" evidence="7">
    <location>
        <position position="1"/>
    </location>
</feature>
<feature type="transmembrane region" description="Helical" evidence="5">
    <location>
        <begin position="82"/>
        <end position="107"/>
    </location>
</feature>
<comment type="subcellular location">
    <subcellularLocation>
        <location evidence="1">Membrane</location>
        <topology evidence="1">Multi-pass membrane protein</topology>
    </subcellularLocation>
</comment>
<feature type="transmembrane region" description="Helical" evidence="5">
    <location>
        <begin position="223"/>
        <end position="245"/>
    </location>
</feature>
<dbReference type="AlphaFoldDB" id="A0A1G2R1D3"/>
<dbReference type="GO" id="GO:0016020">
    <property type="term" value="C:membrane"/>
    <property type="evidence" value="ECO:0007669"/>
    <property type="project" value="UniProtKB-SubCell"/>
</dbReference>
<dbReference type="EMBL" id="MHTV01000026">
    <property type="protein sequence ID" value="OHA66666.1"/>
    <property type="molecule type" value="Genomic_DNA"/>
</dbReference>
<dbReference type="PANTHER" id="PTHR22950:SF461">
    <property type="entry name" value="AMINO ACID TRANSPORTER TRANSMEMBRANE DOMAIN-CONTAINING PROTEIN"/>
    <property type="match status" value="1"/>
</dbReference>
<keyword evidence="4 5" id="KW-0472">Membrane</keyword>
<evidence type="ECO:0000256" key="1">
    <source>
        <dbReference type="ARBA" id="ARBA00004141"/>
    </source>
</evidence>
<accession>A0A1G2R1D3</accession>
<evidence type="ECO:0000256" key="4">
    <source>
        <dbReference type="ARBA" id="ARBA00023136"/>
    </source>
</evidence>
<feature type="transmembrane region" description="Helical" evidence="5">
    <location>
        <begin position="191"/>
        <end position="211"/>
    </location>
</feature>
<evidence type="ECO:0000256" key="2">
    <source>
        <dbReference type="ARBA" id="ARBA00022692"/>
    </source>
</evidence>
<gene>
    <name evidence="7" type="ORF">A3C04_00570</name>
</gene>
<feature type="transmembrane region" description="Helical" evidence="5">
    <location>
        <begin position="12"/>
        <end position="34"/>
    </location>
</feature>
<feature type="transmembrane region" description="Helical" evidence="5">
    <location>
        <begin position="326"/>
        <end position="347"/>
    </location>
</feature>
<feature type="domain" description="Amino acid transporter transmembrane" evidence="6">
    <location>
        <begin position="9"/>
        <end position="346"/>
    </location>
</feature>
<feature type="transmembrane region" description="Helical" evidence="5">
    <location>
        <begin position="127"/>
        <end position="145"/>
    </location>
</feature>
<feature type="transmembrane region" description="Helical" evidence="5">
    <location>
        <begin position="301"/>
        <end position="320"/>
    </location>
</feature>
<evidence type="ECO:0000256" key="5">
    <source>
        <dbReference type="SAM" id="Phobius"/>
    </source>
</evidence>
<sequence>HICYNSNMKNSFVLALSTLIGTIVGAGIFGLPYVVSRAGIIPSIFYFVVLGGVILVLHLCFGEIALRTKEKHRLIGYAQIYLGGWARGLATLSTIGGVIGALLVYMILAGNFLSLLLGAAFADVESWVFSVAFWAVLSLVIILGIQTISRLAVVMNVALFCAVTVILIFAVPHVQVSNILLISVENLFLPYGVVIFAFLGVSAIPEIADLFKNRQERRSLDNVIVWASVIVGLFYLVFATVIAGVSGLDTTPNALLGLKERIGDGIVLLGAFFGLVAISGPFVMLGNYLKNSLRYDYKIPRLAAIGFVTMVPLTLFLLGIREFLSVVGIVGTLMGAVDGVLIVLIYLKAKSKGDRKPEYTLRLPKLVFFLVGAILVAGMVAELAGKF</sequence>
<evidence type="ECO:0000313" key="7">
    <source>
        <dbReference type="EMBL" id="OHA66666.1"/>
    </source>
</evidence>
<evidence type="ECO:0000256" key="3">
    <source>
        <dbReference type="ARBA" id="ARBA00022989"/>
    </source>
</evidence>
<dbReference type="GO" id="GO:0015179">
    <property type="term" value="F:L-amino acid transmembrane transporter activity"/>
    <property type="evidence" value="ECO:0007669"/>
    <property type="project" value="TreeGrafter"/>
</dbReference>
<proteinExistence type="predicted"/>
<keyword evidence="2 5" id="KW-0812">Transmembrane</keyword>
<reference evidence="7 8" key="1">
    <citation type="journal article" date="2016" name="Nat. Commun.">
        <title>Thousands of microbial genomes shed light on interconnected biogeochemical processes in an aquifer system.</title>
        <authorList>
            <person name="Anantharaman K."/>
            <person name="Brown C.T."/>
            <person name="Hug L.A."/>
            <person name="Sharon I."/>
            <person name="Castelle C.J."/>
            <person name="Probst A.J."/>
            <person name="Thomas B.C."/>
            <person name="Singh A."/>
            <person name="Wilkins M.J."/>
            <person name="Karaoz U."/>
            <person name="Brodie E.L."/>
            <person name="Williams K.H."/>
            <person name="Hubbard S.S."/>
            <person name="Banfield J.F."/>
        </authorList>
    </citation>
    <scope>NUCLEOTIDE SEQUENCE [LARGE SCALE GENOMIC DNA]</scope>
</reference>
<evidence type="ECO:0000313" key="8">
    <source>
        <dbReference type="Proteomes" id="UP000178092"/>
    </source>
</evidence>
<feature type="transmembrane region" description="Helical" evidence="5">
    <location>
        <begin position="40"/>
        <end position="61"/>
    </location>
</feature>
<organism evidence="7 8">
    <name type="scientific">Candidatus Wildermuthbacteria bacterium RIFCSPHIGHO2_02_FULL_45_25</name>
    <dbReference type="NCBI Taxonomy" id="1802450"/>
    <lineage>
        <taxon>Bacteria</taxon>
        <taxon>Candidatus Wildermuthiibacteriota</taxon>
    </lineage>
</organism>
<dbReference type="Gene3D" id="1.20.1740.10">
    <property type="entry name" value="Amino acid/polyamine transporter I"/>
    <property type="match status" value="1"/>
</dbReference>
<feature type="transmembrane region" description="Helical" evidence="5">
    <location>
        <begin position="367"/>
        <end position="385"/>
    </location>
</feature>